<dbReference type="AlphaFoldDB" id="A0A7K8GA90"/>
<feature type="compositionally biased region" description="Low complexity" evidence="1">
    <location>
        <begin position="491"/>
        <end position="504"/>
    </location>
</feature>
<dbReference type="PANTHER" id="PTHR14694">
    <property type="entry name" value="CALCIUM-RESPONSIVE TRANSCRIPTION FACTOR"/>
    <property type="match status" value="1"/>
</dbReference>
<evidence type="ECO:0000313" key="3">
    <source>
        <dbReference type="Proteomes" id="UP000526602"/>
    </source>
</evidence>
<keyword evidence="3" id="KW-1185">Reference proteome</keyword>
<dbReference type="EMBL" id="VZTJ01001571">
    <property type="protein sequence ID" value="NXC01264.1"/>
    <property type="molecule type" value="Genomic_DNA"/>
</dbReference>
<dbReference type="GO" id="GO:0000978">
    <property type="term" value="F:RNA polymerase II cis-regulatory region sequence-specific DNA binding"/>
    <property type="evidence" value="ECO:0007669"/>
    <property type="project" value="TreeGrafter"/>
</dbReference>
<reference evidence="2 3" key="1">
    <citation type="submission" date="2019-09" db="EMBL/GenBank/DDBJ databases">
        <title>Bird 10,000 Genomes (B10K) Project - Family phase.</title>
        <authorList>
            <person name="Zhang G."/>
        </authorList>
    </citation>
    <scope>NUCLEOTIDE SEQUENCE [LARGE SCALE GENOMIC DNA]</scope>
    <source>
        <strain evidence="2">B10K-DU-029-32</strain>
        <tissue evidence="2">Liver or heart</tissue>
    </source>
</reference>
<feature type="region of interest" description="Disordered" evidence="1">
    <location>
        <begin position="489"/>
        <end position="518"/>
    </location>
</feature>
<dbReference type="GO" id="GO:0000981">
    <property type="term" value="F:DNA-binding transcription factor activity, RNA polymerase II-specific"/>
    <property type="evidence" value="ECO:0007669"/>
    <property type="project" value="TreeGrafter"/>
</dbReference>
<dbReference type="Pfam" id="PF15299">
    <property type="entry name" value="ALS2CR8"/>
    <property type="match status" value="1"/>
</dbReference>
<evidence type="ECO:0000256" key="1">
    <source>
        <dbReference type="SAM" id="MobiDB-lite"/>
    </source>
</evidence>
<gene>
    <name evidence="2" type="primary">Carf</name>
    <name evidence="2" type="ORF">ORTSPA_R01646</name>
</gene>
<feature type="region of interest" description="Disordered" evidence="1">
    <location>
        <begin position="1"/>
        <end position="59"/>
    </location>
</feature>
<dbReference type="PANTHER" id="PTHR14694:SF1">
    <property type="entry name" value="CALCIUM-RESPONSIVE TRANSCRIPTION FACTOR"/>
    <property type="match status" value="1"/>
</dbReference>
<feature type="compositionally biased region" description="Polar residues" evidence="1">
    <location>
        <begin position="505"/>
        <end position="518"/>
    </location>
</feature>
<feature type="non-terminal residue" evidence="2">
    <location>
        <position position="1"/>
    </location>
</feature>
<organism evidence="2 3">
    <name type="scientific">Orthonyx spaldingii</name>
    <name type="common">Chowchilla</name>
    <dbReference type="NCBI Taxonomy" id="38397"/>
    <lineage>
        <taxon>Eukaryota</taxon>
        <taxon>Metazoa</taxon>
        <taxon>Chordata</taxon>
        <taxon>Craniata</taxon>
        <taxon>Vertebrata</taxon>
        <taxon>Euteleostomi</taxon>
        <taxon>Archelosauria</taxon>
        <taxon>Archosauria</taxon>
        <taxon>Dinosauria</taxon>
        <taxon>Saurischia</taxon>
        <taxon>Theropoda</taxon>
        <taxon>Coelurosauria</taxon>
        <taxon>Aves</taxon>
        <taxon>Neognathae</taxon>
        <taxon>Neoaves</taxon>
        <taxon>Telluraves</taxon>
        <taxon>Australaves</taxon>
        <taxon>Passeriformes</taxon>
        <taxon>Corvoidea</taxon>
        <taxon>Orthonychidae</taxon>
        <taxon>Orthonyx</taxon>
    </lineage>
</organism>
<dbReference type="InterPro" id="IPR029309">
    <property type="entry name" value="CaRF"/>
</dbReference>
<comment type="caution">
    <text evidence="2">The sequence shown here is derived from an EMBL/GenBank/DDBJ whole genome shotgun (WGS) entry which is preliminary data.</text>
</comment>
<proteinExistence type="predicted"/>
<sequence length="694" mass="75547">KQLTCMDSRDPLFVQSDSPTALPITAPLSGSSSPAVPARPPQPRPHSAEEFRPAEQPRQPLCELQPLGGPSAPMMIVASQSEDGQVLHVIPSAQPGVTQVIIPPGQLLDVTSTQDVLEEKCGDGNLQTVMVASIADSASSYILHPQASLTLSNKTTTRVVEDSFPIPLQPLPLNTPAWARRLRNCERIGDSYRGYCVSETELESVLTLHKQQTQSVWGTRQSPSPAKPATRLMWKSQYVPYDGIPFVNAGSRAIVMECQYGPRRKGFQPKKAGEQESTSGQLYKATCPARIYIKKVQKFPEYKVPTDPKIDKKIIRMEQEKAFNMLKKNWIDAGGVLRWYVQLPTQQAHQYHEMETSCLPPSPSHFSISSPEEEEEVVRDENSTLPSRLHPQVADKIRELVSQGIEQVYAVRKQLRKYVERELFTPDEVPERHNLSFFPTVNDIKNHIHEVQKSLRNGEMVYNSESIPATLQWTTDGGNVLTETVTVAFASPPSDGSSGGESVSTKAESNQSGESSIPETAQLLSSLSSLQPKIFAQLQGLQLQSTFTSTNGSTALIAVNNHSLPSPASLLDSLGSAITSHSLALGQGHSLQAGTGLTQHSAAVPAFGTLPGSDQGLVAMGQLVPAGGVDDSRNLEGGVHQILLGDVQTIPVQIVDSHPALTEENTEGVVTCVSQVKQEPREKALSVERDKIRD</sequence>
<dbReference type="GO" id="GO:0005634">
    <property type="term" value="C:nucleus"/>
    <property type="evidence" value="ECO:0007669"/>
    <property type="project" value="TreeGrafter"/>
</dbReference>
<evidence type="ECO:0000313" key="2">
    <source>
        <dbReference type="EMBL" id="NXC01264.1"/>
    </source>
</evidence>
<protein>
    <submittedName>
        <fullName evidence="2">CARTF factor</fullName>
    </submittedName>
</protein>
<feature type="non-terminal residue" evidence="2">
    <location>
        <position position="694"/>
    </location>
</feature>
<name>A0A7K8GA90_ORTSP</name>
<feature type="compositionally biased region" description="Basic and acidic residues" evidence="1">
    <location>
        <begin position="46"/>
        <end position="55"/>
    </location>
</feature>
<dbReference type="Proteomes" id="UP000526602">
    <property type="component" value="Unassembled WGS sequence"/>
</dbReference>
<accession>A0A7K8GA90</accession>